<evidence type="ECO:0000259" key="2">
    <source>
        <dbReference type="Pfam" id="PF21762"/>
    </source>
</evidence>
<dbReference type="InterPro" id="IPR048519">
    <property type="entry name" value="Gfd2/YDR514C-like_C"/>
</dbReference>
<protein>
    <recommendedName>
        <fullName evidence="2">Gfd2/YDR514C-like C-terminal domain-containing protein</fullName>
    </recommendedName>
</protein>
<reference evidence="3 4" key="1">
    <citation type="journal article" date="2023" name="Plant Dis.">
        <title>First Report of Diplodia intermedia Causing Canker and Dieback Diseases on Apple Trees in Canada.</title>
        <authorList>
            <person name="Ellouze W."/>
            <person name="Ilyukhin E."/>
            <person name="Sulman M."/>
            <person name="Ali S."/>
        </authorList>
    </citation>
    <scope>NUCLEOTIDE SEQUENCE [LARGE SCALE GENOMIC DNA]</scope>
    <source>
        <strain evidence="3 4">M45-28</strain>
    </source>
</reference>
<evidence type="ECO:0000256" key="1">
    <source>
        <dbReference type="SAM" id="MobiDB-lite"/>
    </source>
</evidence>
<dbReference type="Proteomes" id="UP001521184">
    <property type="component" value="Unassembled WGS sequence"/>
</dbReference>
<dbReference type="Pfam" id="PF21762">
    <property type="entry name" value="DEDDh_C"/>
    <property type="match status" value="1"/>
</dbReference>
<proteinExistence type="predicted"/>
<feature type="region of interest" description="Disordered" evidence="1">
    <location>
        <begin position="1"/>
        <end position="52"/>
    </location>
</feature>
<dbReference type="InterPro" id="IPR012337">
    <property type="entry name" value="RNaseH-like_sf"/>
</dbReference>
<organism evidence="3 4">
    <name type="scientific">Diplodia intermedia</name>
    <dbReference type="NCBI Taxonomy" id="856260"/>
    <lineage>
        <taxon>Eukaryota</taxon>
        <taxon>Fungi</taxon>
        <taxon>Dikarya</taxon>
        <taxon>Ascomycota</taxon>
        <taxon>Pezizomycotina</taxon>
        <taxon>Dothideomycetes</taxon>
        <taxon>Dothideomycetes incertae sedis</taxon>
        <taxon>Botryosphaeriales</taxon>
        <taxon>Botryosphaeriaceae</taxon>
        <taxon>Diplodia</taxon>
    </lineage>
</organism>
<feature type="compositionally biased region" description="Polar residues" evidence="1">
    <location>
        <begin position="18"/>
        <end position="27"/>
    </location>
</feature>
<dbReference type="PANTHER" id="PTHR28083:SF1">
    <property type="entry name" value="GOOD FOR FULL DBP5 ACTIVITY PROTEIN 2"/>
    <property type="match status" value="1"/>
</dbReference>
<comment type="caution">
    <text evidence="3">The sequence shown here is derived from an EMBL/GenBank/DDBJ whole genome shotgun (WGS) entry which is preliminary data.</text>
</comment>
<evidence type="ECO:0000313" key="4">
    <source>
        <dbReference type="Proteomes" id="UP001521184"/>
    </source>
</evidence>
<feature type="compositionally biased region" description="Low complexity" evidence="1">
    <location>
        <begin position="29"/>
        <end position="52"/>
    </location>
</feature>
<name>A0ABR3TNH7_9PEZI</name>
<gene>
    <name evidence="3" type="ORF">SLS58_006403</name>
</gene>
<evidence type="ECO:0000313" key="3">
    <source>
        <dbReference type="EMBL" id="KAL1640964.1"/>
    </source>
</evidence>
<feature type="region of interest" description="Disordered" evidence="1">
    <location>
        <begin position="340"/>
        <end position="374"/>
    </location>
</feature>
<keyword evidence="4" id="KW-1185">Reference proteome</keyword>
<dbReference type="SUPFAM" id="SSF53098">
    <property type="entry name" value="Ribonuclease H-like"/>
    <property type="match status" value="1"/>
</dbReference>
<feature type="domain" description="Gfd2/YDR514C-like C-terminal" evidence="2">
    <location>
        <begin position="149"/>
        <end position="327"/>
    </location>
</feature>
<dbReference type="PANTHER" id="PTHR28083">
    <property type="entry name" value="GOOD FOR FULL DBP5 ACTIVITY PROTEIN 2"/>
    <property type="match status" value="1"/>
</dbReference>
<dbReference type="InterPro" id="IPR040151">
    <property type="entry name" value="Gfd2/YDR514C-like"/>
</dbReference>
<sequence>MAPNNTHPTNKPVMSWAQVASSSNTRRSPALPAQAARPAPAPAAPVVQLPPTTPQVVDALARATINAERVDEPPTEASVPSNTQEDHQGKPAIGENASEELTTAPQPDFGLMNDRERMVWALNNDALIVSIDVEEYMGKSPRAPERVRERKPATPTEIGISISDPLAIPTASRLDVVQRIMQSKARHVRVKELSHLTNPQKGHYDVCEKGCEDHFQFGQTEFTSTEAAKQILREMLMLPRDPLEPERGMRPVALLLHDARGDTKSLCKLDLDLSKPSWSHMFIVDTQLVADRHPNGERIGLKKLMARNNISSDHHHNSGNDALRTLVVGLIYGIPLAVAQSGMPSPSSDHDDDEPESLTEQQPQPTPMTPSEAVEDIRTRCKGVPQFSSARTKGDPLFCGRCHSKRHLRVDCNAKGIRCRRCGQTWHMTEVCIRIHVQSCKQTGPCPRGCFRD</sequence>
<dbReference type="EMBL" id="JAKEKT020000044">
    <property type="protein sequence ID" value="KAL1640964.1"/>
    <property type="molecule type" value="Genomic_DNA"/>
</dbReference>
<accession>A0ABR3TNH7</accession>
<feature type="region of interest" description="Disordered" evidence="1">
    <location>
        <begin position="67"/>
        <end position="105"/>
    </location>
</feature>